<dbReference type="Pfam" id="PF14504">
    <property type="entry name" value="CAP_assoc_N"/>
    <property type="match status" value="1"/>
</dbReference>
<dbReference type="Pfam" id="PF00188">
    <property type="entry name" value="CAP"/>
    <property type="match status" value="1"/>
</dbReference>
<comment type="caution">
    <text evidence="4">The sequence shown here is derived from an EMBL/GenBank/DDBJ whole genome shotgun (WGS) entry which is preliminary data.</text>
</comment>
<name>A0A3E0J1K0_9BACI</name>
<evidence type="ECO:0000313" key="5">
    <source>
        <dbReference type="Proteomes" id="UP000256305"/>
    </source>
</evidence>
<feature type="domain" description="SCP" evidence="2">
    <location>
        <begin position="234"/>
        <end position="342"/>
    </location>
</feature>
<dbReference type="PANTHER" id="PTHR31157:SF26">
    <property type="entry name" value="SCP-LIKE EXTRACELLULAR PROTEIN"/>
    <property type="match status" value="1"/>
</dbReference>
<dbReference type="InterPro" id="IPR035940">
    <property type="entry name" value="CAP_sf"/>
</dbReference>
<dbReference type="InterPro" id="IPR014044">
    <property type="entry name" value="CAP_dom"/>
</dbReference>
<sequence>MVFNEESDMIKKSVIICLVILSFAGLILLFNPPLEEQVVEEFSETTIETVGQPQSENEADFFSFRGLSSDELLEEMGEPLRKDPSEYGYDWWVYGSEEEIEMQFGIQERQIVTGILFKKDVGPVRVHDAYEEVAESYSFESSYRLDSEGAYTLKLTERDIAERPVISLGDRWTAQLYFDNVTKEIFAIRILRNDILLKHQPYKVVYRGTLPFQEVLDEKAWGKIEDGMEAQILSITNGVRALHDAGPLLEHEEASFVAYAHSRDMNQNNYFSHYSQNGDGLKERLGEILYVRAGENIASQYVDATAAVHGWLNSPGHRKALLDPHYTHLGVGVHQRYYTQNFLTVP</sequence>
<evidence type="ECO:0000259" key="3">
    <source>
        <dbReference type="Pfam" id="PF14504"/>
    </source>
</evidence>
<dbReference type="InterPro" id="IPR029410">
    <property type="entry name" value="CAP_assoc"/>
</dbReference>
<evidence type="ECO:0000256" key="1">
    <source>
        <dbReference type="SAM" id="Phobius"/>
    </source>
</evidence>
<dbReference type="PANTHER" id="PTHR31157">
    <property type="entry name" value="SCP DOMAIN-CONTAINING PROTEIN"/>
    <property type="match status" value="1"/>
</dbReference>
<feature type="domain" description="CAP-associated" evidence="3">
    <location>
        <begin position="67"/>
        <end position="202"/>
    </location>
</feature>
<evidence type="ECO:0000259" key="2">
    <source>
        <dbReference type="Pfam" id="PF00188"/>
    </source>
</evidence>
<dbReference type="CDD" id="cd05379">
    <property type="entry name" value="CAP_bacterial"/>
    <property type="match status" value="1"/>
</dbReference>
<dbReference type="Gene3D" id="3.40.33.10">
    <property type="entry name" value="CAP"/>
    <property type="match status" value="1"/>
</dbReference>
<evidence type="ECO:0008006" key="6">
    <source>
        <dbReference type="Google" id="ProtNLM"/>
    </source>
</evidence>
<dbReference type="SUPFAM" id="SSF55797">
    <property type="entry name" value="PR-1-like"/>
    <property type="match status" value="1"/>
</dbReference>
<feature type="transmembrane region" description="Helical" evidence="1">
    <location>
        <begin position="12"/>
        <end position="30"/>
    </location>
</feature>
<proteinExistence type="predicted"/>
<dbReference type="AlphaFoldDB" id="A0A3E0J1K0"/>
<dbReference type="Proteomes" id="UP000256305">
    <property type="component" value="Unassembled WGS sequence"/>
</dbReference>
<keyword evidence="1" id="KW-0812">Transmembrane</keyword>
<organism evidence="4 5">
    <name type="scientific">Halobacillus trueperi</name>
    <dbReference type="NCBI Taxonomy" id="156205"/>
    <lineage>
        <taxon>Bacteria</taxon>
        <taxon>Bacillati</taxon>
        <taxon>Bacillota</taxon>
        <taxon>Bacilli</taxon>
        <taxon>Bacillales</taxon>
        <taxon>Bacillaceae</taxon>
        <taxon>Halobacillus</taxon>
    </lineage>
</organism>
<accession>A0A3E0J1K0</accession>
<keyword evidence="5" id="KW-1185">Reference proteome</keyword>
<evidence type="ECO:0000313" key="4">
    <source>
        <dbReference type="EMBL" id="REJ06704.1"/>
    </source>
</evidence>
<keyword evidence="1" id="KW-0472">Membrane</keyword>
<gene>
    <name evidence="4" type="ORF">DYE48_18400</name>
</gene>
<dbReference type="EMBL" id="QUAE01000024">
    <property type="protein sequence ID" value="REJ06704.1"/>
    <property type="molecule type" value="Genomic_DNA"/>
</dbReference>
<reference evidence="4 5" key="1">
    <citation type="submission" date="2018-08" db="EMBL/GenBank/DDBJ databases">
        <title>Genome sequence of Halobacillus trueperi KCTC 3686.</title>
        <authorList>
            <person name="Cho K.H."/>
            <person name="Kwak M.-J."/>
            <person name="Kim B.-Y."/>
            <person name="Chun J."/>
        </authorList>
    </citation>
    <scope>NUCLEOTIDE SEQUENCE [LARGE SCALE GENOMIC DNA]</scope>
    <source>
        <strain evidence="4 5">KCTC 3686</strain>
    </source>
</reference>
<keyword evidence="1" id="KW-1133">Transmembrane helix</keyword>
<protein>
    <recommendedName>
        <fullName evidence="6">CAP domain-containing protein</fullName>
    </recommendedName>
</protein>